<evidence type="ECO:0000313" key="4">
    <source>
        <dbReference type="EMBL" id="WVN89891.1"/>
    </source>
</evidence>
<feature type="domain" description="Peptidase M16 N-terminal" evidence="2">
    <location>
        <begin position="64"/>
        <end position="142"/>
    </location>
</feature>
<dbReference type="InterPro" id="IPR007863">
    <property type="entry name" value="Peptidase_M16_C"/>
</dbReference>
<dbReference type="VEuPathDB" id="FungiDB:L203_05819"/>
<dbReference type="AlphaFoldDB" id="A0A1E3HXD2"/>
<reference evidence="4" key="3">
    <citation type="submission" date="2024-01" db="EMBL/GenBank/DDBJ databases">
        <authorList>
            <person name="Coelho M.A."/>
            <person name="David-Palma M."/>
            <person name="Shea T."/>
            <person name="Sun S."/>
            <person name="Cuomo C.A."/>
            <person name="Heitman J."/>
        </authorList>
    </citation>
    <scope>NUCLEOTIDE SEQUENCE</scope>
    <source>
        <strain evidence="4">CBS 7841</strain>
    </source>
</reference>
<feature type="region of interest" description="Disordered" evidence="1">
    <location>
        <begin position="503"/>
        <end position="526"/>
    </location>
</feature>
<dbReference type="Gene3D" id="3.30.830.10">
    <property type="entry name" value="Metalloenzyme, LuxS/M16 peptidase-like"/>
    <property type="match status" value="4"/>
</dbReference>
<name>A0A1E3HXD2_9TREE</name>
<dbReference type="Pfam" id="PF00675">
    <property type="entry name" value="Peptidase_M16"/>
    <property type="match status" value="1"/>
</dbReference>
<dbReference type="OrthoDB" id="4953at2759"/>
<dbReference type="GO" id="GO:0046872">
    <property type="term" value="F:metal ion binding"/>
    <property type="evidence" value="ECO:0007669"/>
    <property type="project" value="InterPro"/>
</dbReference>
<feature type="compositionally biased region" description="Acidic residues" evidence="1">
    <location>
        <begin position="1033"/>
        <end position="1053"/>
    </location>
</feature>
<evidence type="ECO:0000313" key="5">
    <source>
        <dbReference type="Proteomes" id="UP000094043"/>
    </source>
</evidence>
<reference evidence="4" key="1">
    <citation type="submission" date="2016-06" db="EMBL/GenBank/DDBJ databases">
        <authorList>
            <person name="Cuomo C."/>
            <person name="Litvintseva A."/>
            <person name="Heitman J."/>
            <person name="Chen Y."/>
            <person name="Sun S."/>
            <person name="Springer D."/>
            <person name="Dromer F."/>
            <person name="Young S."/>
            <person name="Zeng Q."/>
            <person name="Chapman S."/>
            <person name="Gujja S."/>
            <person name="Saif S."/>
            <person name="Birren B."/>
        </authorList>
    </citation>
    <scope>NUCLEOTIDE SEQUENCE</scope>
    <source>
        <strain evidence="4">CBS 7841</strain>
    </source>
</reference>
<dbReference type="PANTHER" id="PTHR43016">
    <property type="entry name" value="PRESEQUENCE PROTEASE"/>
    <property type="match status" value="1"/>
</dbReference>
<dbReference type="FunFam" id="3.30.830.10:FF:000031">
    <property type="entry name" value="Putative zinc metalloprotease"/>
    <property type="match status" value="1"/>
</dbReference>
<dbReference type="Pfam" id="PF05193">
    <property type="entry name" value="Peptidase_M16_C"/>
    <property type="match status" value="1"/>
</dbReference>
<feature type="region of interest" description="Disordered" evidence="1">
    <location>
        <begin position="1024"/>
        <end position="1053"/>
    </location>
</feature>
<reference evidence="4" key="2">
    <citation type="journal article" date="2022" name="Elife">
        <title>Obligate sexual reproduction of a homothallic fungus closely related to the Cryptococcus pathogenic species complex.</title>
        <authorList>
            <person name="Passer A.R."/>
            <person name="Clancey S.A."/>
            <person name="Shea T."/>
            <person name="David-Palma M."/>
            <person name="Averette A.F."/>
            <person name="Boekhout T."/>
            <person name="Porcel B.M."/>
            <person name="Nowrousian M."/>
            <person name="Cuomo C.A."/>
            <person name="Sun S."/>
            <person name="Heitman J."/>
            <person name="Coelho M.A."/>
        </authorList>
    </citation>
    <scope>NUCLEOTIDE SEQUENCE</scope>
    <source>
        <strain evidence="4">CBS 7841</strain>
    </source>
</reference>
<accession>A0A1E3HXD2</accession>
<evidence type="ECO:0000259" key="3">
    <source>
        <dbReference type="Pfam" id="PF05193"/>
    </source>
</evidence>
<dbReference type="GeneID" id="91089330"/>
<dbReference type="FunFam" id="3.30.830.10:FF:000036">
    <property type="entry name" value="Putative zinc metalloprotease"/>
    <property type="match status" value="1"/>
</dbReference>
<dbReference type="RefSeq" id="XP_066070591.1">
    <property type="nucleotide sequence ID" value="XM_066214494.1"/>
</dbReference>
<dbReference type="Proteomes" id="UP000094043">
    <property type="component" value="Chromosome 6"/>
</dbReference>
<dbReference type="PANTHER" id="PTHR43016:SF16">
    <property type="entry name" value="METALLOPROTEASE, PUTATIVE (AFU_ORTHOLOGUE AFUA_4G07610)-RELATED"/>
    <property type="match status" value="1"/>
</dbReference>
<dbReference type="KEGG" id="cdep:91089330"/>
<keyword evidence="5" id="KW-1185">Reference proteome</keyword>
<dbReference type="SUPFAM" id="SSF63411">
    <property type="entry name" value="LuxS/MPP-like metallohydrolase"/>
    <property type="match status" value="4"/>
</dbReference>
<evidence type="ECO:0000259" key="2">
    <source>
        <dbReference type="Pfam" id="PF00675"/>
    </source>
</evidence>
<feature type="compositionally biased region" description="Basic and acidic residues" evidence="1">
    <location>
        <begin position="503"/>
        <end position="517"/>
    </location>
</feature>
<dbReference type="EMBL" id="CP143789">
    <property type="protein sequence ID" value="WVN89891.1"/>
    <property type="molecule type" value="Genomic_DNA"/>
</dbReference>
<dbReference type="InterPro" id="IPR011249">
    <property type="entry name" value="Metalloenz_LuxS/M16"/>
</dbReference>
<dbReference type="InterPro" id="IPR011765">
    <property type="entry name" value="Pept_M16_N"/>
</dbReference>
<sequence>MASTSETRDYGNFKLLKAFPIKHAPVSIAKWRSEKTGLTVVLGSHQAPITNGYFVIASEIFDDTGRPHTLEHLIFLGSKRYPYKGVLDQLANRAGSDGTNAWTEDDHTAYTIATTGSEGFLKMIPIFVDHILHPTITDAGFVTEVYYINDAGEDAGVVYSEIQASENTAPDLMALEGQRTLYSPTSAYRSQTGGLMHKLRVLTAQHIRDYHAKYYKPYNLCLVIDGAVPIPELFKVLNDEVDPMILAQNSSQPIPPPDWKRPFVDSPSALPISIPKSIVKVVDFMDDDESVGELAINFLGPPPTDHLTKLALSILNNYLTESATSPLSKEFIEIPKPLCTAFSFLPSDRVNRNKITIFIYDVPMRRLEQIEGLFKAKLKNIVEKEGIDMDRMQRILKRDERRLSDYMESFVTSVLSKAIIGDFLYGDKDGADLPMAFNDFENYATLRAYSADQWTALLDKYFVSAPSVTIIGRPSTALSEMIKKEEKERIAKRKEELGEEKLRQLGQKLEKAKKESEIPPPKDMITEFPITNPNGLTWIPVETAINNAKSDIVRSDTGHLQKHIDSDASTLPYQVHFSHVKSNFVVMAVLFDTIDVPAHLKPYFTLFQNSLFSTRVKRADGTILSHEEVVDQLQDLTVFQSADFHFEDNFAEVFVVTLQASKDQYEEIVPWMRDLITGSMFDKDRLAVIVAELVQELPNEKRDGGTIATAWAEHLAYNSQKSSSQNCNILNRLTFIPQLKEMLENDPEEVIMRMEELRQHLLNFSKMRISIQGDILSLREPRSVLARSFIRVPEARTLDPLATSRQTLTELGKNPAKKCIVIPMPAIEGSYANFLSVGPVGYTHPDLPALQLTASVLNATESYLWKSIRGSGLAYGANVLLYPEAGLVGFDVYGSPNAVLAFEAAGKIIRGLVDGSVELDQDLVDGAKSMMTYTYARRSGTLLNAAANSFLNEALKGLGKNADQELLKQIPNITLQQVRDIIAKYFSPLFEAKSSIGALSVSTSKLVEVEEGLRKLGYETERKDLPVLKGDNDSQDGSDIDMDGSESESGDGR</sequence>
<evidence type="ECO:0000256" key="1">
    <source>
        <dbReference type="SAM" id="MobiDB-lite"/>
    </source>
</evidence>
<protein>
    <submittedName>
        <fullName evidence="4">Uncharacterized protein</fullName>
    </submittedName>
</protein>
<feature type="domain" description="Peptidase M16 C-terminal" evidence="3">
    <location>
        <begin position="202"/>
        <end position="396"/>
    </location>
</feature>
<organism evidence="4 5">
    <name type="scientific">Cryptococcus depauperatus CBS 7841</name>
    <dbReference type="NCBI Taxonomy" id="1295531"/>
    <lineage>
        <taxon>Eukaryota</taxon>
        <taxon>Fungi</taxon>
        <taxon>Dikarya</taxon>
        <taxon>Basidiomycota</taxon>
        <taxon>Agaricomycotina</taxon>
        <taxon>Tremellomycetes</taxon>
        <taxon>Tremellales</taxon>
        <taxon>Cryptococcaceae</taxon>
        <taxon>Cryptococcus</taxon>
    </lineage>
</organism>
<proteinExistence type="predicted"/>
<dbReference type="FunFam" id="3.30.830.10:FF:000015">
    <property type="entry name" value="Putative zinc metalloprotease"/>
    <property type="match status" value="1"/>
</dbReference>
<gene>
    <name evidence="4" type="ORF">L203_105121</name>
</gene>